<keyword evidence="2" id="KW-1185">Reference proteome</keyword>
<evidence type="ECO:0000313" key="1">
    <source>
        <dbReference type="EMBL" id="APZ34975.1"/>
    </source>
</evidence>
<name>A0A1P8UA72_9MICO</name>
<gene>
    <name evidence="1" type="ORF">BOH66_12525</name>
</gene>
<dbReference type="OrthoDB" id="4947318at2"/>
<dbReference type="AlphaFoldDB" id="A0A1P8UA72"/>
<evidence type="ECO:0000313" key="2">
    <source>
        <dbReference type="Proteomes" id="UP000187185"/>
    </source>
</evidence>
<proteinExistence type="predicted"/>
<dbReference type="Proteomes" id="UP000187185">
    <property type="component" value="Chromosome"/>
</dbReference>
<dbReference type="KEGG" id="maur:BOH66_12525"/>
<dbReference type="Pfam" id="PF20242">
    <property type="entry name" value="Emfourin"/>
    <property type="match status" value="1"/>
</dbReference>
<sequence length="93" mass="10001">MAVTVSRSGGIAGMTRRWAVQSQSAEDAAQWRALVEACPWDECDSARPTGADRFAWSVRATLPDASRHADLTEDQASGPWRTLIDAVREAAAG</sequence>
<organism evidence="1 2">
    <name type="scientific">Microbacterium aurum</name>
    <dbReference type="NCBI Taxonomy" id="36805"/>
    <lineage>
        <taxon>Bacteria</taxon>
        <taxon>Bacillati</taxon>
        <taxon>Actinomycetota</taxon>
        <taxon>Actinomycetes</taxon>
        <taxon>Micrococcales</taxon>
        <taxon>Microbacteriaceae</taxon>
        <taxon>Microbacterium</taxon>
    </lineage>
</organism>
<reference evidence="1 2" key="1">
    <citation type="submission" date="2016-12" db="EMBL/GenBank/DDBJ databases">
        <title>Complete genome sequence of Microbacterium aurum KACC 15219.</title>
        <authorList>
            <person name="Jung Y."/>
            <person name="Shin J.-H."/>
            <person name="Lee Y.-J."/>
            <person name="Yi H."/>
            <person name="Bahn Y.-S."/>
            <person name="Kim J.F."/>
            <person name="Lee D.-W."/>
        </authorList>
    </citation>
    <scope>NUCLEOTIDE SEQUENCE [LARGE SCALE GENOMIC DNA]</scope>
    <source>
        <strain evidence="1 2">KACC 15219</strain>
    </source>
</reference>
<protein>
    <submittedName>
        <fullName evidence="1">Uncharacterized protein</fullName>
    </submittedName>
</protein>
<dbReference type="EMBL" id="CP018762">
    <property type="protein sequence ID" value="APZ34975.1"/>
    <property type="molecule type" value="Genomic_DNA"/>
</dbReference>
<dbReference type="STRING" id="36805.BOH66_12525"/>
<dbReference type="InterPro" id="IPR049457">
    <property type="entry name" value="Emfourin"/>
</dbReference>
<accession>A0A1P8UA72</accession>